<organism evidence="1 2">
    <name type="scientific">Jiangella rhizosphaerae</name>
    <dbReference type="NCBI Taxonomy" id="2293569"/>
    <lineage>
        <taxon>Bacteria</taxon>
        <taxon>Bacillati</taxon>
        <taxon>Actinomycetota</taxon>
        <taxon>Actinomycetes</taxon>
        <taxon>Jiangellales</taxon>
        <taxon>Jiangellaceae</taxon>
        <taxon>Jiangella</taxon>
    </lineage>
</organism>
<protein>
    <submittedName>
        <fullName evidence="1">Extracellular solute-binding protein</fullName>
    </submittedName>
</protein>
<accession>A0A418KLR9</accession>
<dbReference type="Pfam" id="PF01547">
    <property type="entry name" value="SBP_bac_1"/>
    <property type="match status" value="1"/>
</dbReference>
<evidence type="ECO:0000313" key="1">
    <source>
        <dbReference type="EMBL" id="RIQ18871.1"/>
    </source>
</evidence>
<comment type="caution">
    <text evidence="1">The sequence shown here is derived from an EMBL/GenBank/DDBJ whole genome shotgun (WGS) entry which is preliminary data.</text>
</comment>
<dbReference type="InterPro" id="IPR050490">
    <property type="entry name" value="Bact_solute-bd_prot1"/>
</dbReference>
<evidence type="ECO:0000313" key="2">
    <source>
        <dbReference type="Proteomes" id="UP000284057"/>
    </source>
</evidence>
<dbReference type="Proteomes" id="UP000284057">
    <property type="component" value="Unassembled WGS sequence"/>
</dbReference>
<dbReference type="EMBL" id="QUAL01000186">
    <property type="protein sequence ID" value="RIQ18871.1"/>
    <property type="molecule type" value="Genomic_DNA"/>
</dbReference>
<gene>
    <name evidence="1" type="ORF">DY240_20580</name>
</gene>
<dbReference type="SUPFAM" id="SSF53850">
    <property type="entry name" value="Periplasmic binding protein-like II"/>
    <property type="match status" value="1"/>
</dbReference>
<dbReference type="Gene3D" id="3.40.190.10">
    <property type="entry name" value="Periplasmic binding protein-like II"/>
    <property type="match status" value="1"/>
</dbReference>
<dbReference type="InterPro" id="IPR006059">
    <property type="entry name" value="SBP"/>
</dbReference>
<dbReference type="AlphaFoldDB" id="A0A418KLR9"/>
<dbReference type="PANTHER" id="PTHR43649">
    <property type="entry name" value="ARABINOSE-BINDING PROTEIN-RELATED"/>
    <property type="match status" value="1"/>
</dbReference>
<sequence>MMRADDGIDPIFVSAVLSERAAGRPRPTRGSATMRRPMVLPAVVAGAATLALTACGGVGGGDDSDGGGDAQSGDLTADPSGSITTIGFALPDEIATVRVDTFREMYPDVEVNINEGGFDEQQFLTSVSSGNPTELVYIPGDQVGAFAARGAIQPLDECIEQRDIDLGQYRPNVLDLVQYDGSTYAIPEFYNTPVLIVNNAVLAQAGLTAEDIDISDQESLLAAAQALTVRNGSTYERIGIHLRLPDLTPFYGVVDGNPWVAAADDFRLDDPATVATMERLKAVQDAQGGHTALKDFENTWDLFGEGNPFAQNQVGAMVIEQWYVNVLANTSPDVDITVLPITDAGGETVTWATSNAWAIPKNADNTATSCEFMKIMTAPDTWAAAAEERIRLREAEGKAFTGIYTANEAADDQVFGELYTPGTGENQKWDDAVQAVLEAQSDAWVVPANPVGAQFKAAWLEATNRILAGTQDAESALAEAQDKVEQALADVG</sequence>
<reference evidence="1 2" key="1">
    <citation type="submission" date="2018-09" db="EMBL/GenBank/DDBJ databases">
        <title>Isolation, diversity and antifungal activity of actinobacteria from wheat.</title>
        <authorList>
            <person name="Han C."/>
        </authorList>
    </citation>
    <scope>NUCLEOTIDE SEQUENCE [LARGE SCALE GENOMIC DNA]</scope>
    <source>
        <strain evidence="1 2">NEAU-YY265</strain>
    </source>
</reference>
<dbReference type="PANTHER" id="PTHR43649:SF12">
    <property type="entry name" value="DIACETYLCHITOBIOSE BINDING PROTEIN DASA"/>
    <property type="match status" value="1"/>
</dbReference>
<name>A0A418KLR9_9ACTN</name>
<proteinExistence type="predicted"/>
<keyword evidence="2" id="KW-1185">Reference proteome</keyword>